<keyword evidence="4" id="KW-1185">Reference proteome</keyword>
<protein>
    <submittedName>
        <fullName evidence="3">Class I SAM-dependent methyltransferase</fullName>
    </submittedName>
</protein>
<dbReference type="GO" id="GO:0008168">
    <property type="term" value="F:methyltransferase activity"/>
    <property type="evidence" value="ECO:0007669"/>
    <property type="project" value="UniProtKB-KW"/>
</dbReference>
<dbReference type="EMBL" id="CP141261">
    <property type="protein sequence ID" value="WRL65196.1"/>
    <property type="molecule type" value="Genomic_DNA"/>
</dbReference>
<dbReference type="InterPro" id="IPR029063">
    <property type="entry name" value="SAM-dependent_MTases_sf"/>
</dbReference>
<keyword evidence="3" id="KW-0489">Methyltransferase</keyword>
<name>A0ABZ1B4W2_9ACTN</name>
<proteinExistence type="predicted"/>
<dbReference type="SUPFAM" id="SSF53335">
    <property type="entry name" value="S-adenosyl-L-methionine-dependent methyltransferases"/>
    <property type="match status" value="1"/>
</dbReference>
<evidence type="ECO:0000256" key="1">
    <source>
        <dbReference type="SAM" id="Phobius"/>
    </source>
</evidence>
<dbReference type="InterPro" id="IPR052356">
    <property type="entry name" value="Thiol_S-MT"/>
</dbReference>
<organism evidence="3 4">
    <name type="scientific">Blastococcus brunescens</name>
    <dbReference type="NCBI Taxonomy" id="1564165"/>
    <lineage>
        <taxon>Bacteria</taxon>
        <taxon>Bacillati</taxon>
        <taxon>Actinomycetota</taxon>
        <taxon>Actinomycetes</taxon>
        <taxon>Geodermatophilales</taxon>
        <taxon>Geodermatophilaceae</taxon>
        <taxon>Blastococcus</taxon>
    </lineage>
</organism>
<gene>
    <name evidence="3" type="ORF">U6N30_05865</name>
</gene>
<sequence>MITDVLVDHSALVPVVLGIVALTCAGAGYAAVRGPRHRASAGSVPARRGHPRPMGFYGRHLRPRLHTWALNDRITGEVRERVCSGLAGDVLEIGYGSGLNQPHLPPAVTGVWAVEPSATALALSQDRRDASPVPVVVAGGDAQSLDLPDDRFDAALCTWVLCGIPDARAALEEVARVLKPGASLHFVEHGLAPDPDVVRWQRRGNPLNKVVSRCLLDNDVDALLAASPLTVTARSASYEKAAPKVAGYMYEGRATA</sequence>
<dbReference type="Pfam" id="PF08241">
    <property type="entry name" value="Methyltransf_11"/>
    <property type="match status" value="1"/>
</dbReference>
<accession>A0ABZ1B4W2</accession>
<feature type="transmembrane region" description="Helical" evidence="1">
    <location>
        <begin position="12"/>
        <end position="32"/>
    </location>
</feature>
<evidence type="ECO:0000313" key="4">
    <source>
        <dbReference type="Proteomes" id="UP001324287"/>
    </source>
</evidence>
<keyword evidence="1" id="KW-0472">Membrane</keyword>
<evidence type="ECO:0000259" key="2">
    <source>
        <dbReference type="Pfam" id="PF08241"/>
    </source>
</evidence>
<dbReference type="PANTHER" id="PTHR45036">
    <property type="entry name" value="METHYLTRANSFERASE LIKE 7B"/>
    <property type="match status" value="1"/>
</dbReference>
<dbReference type="InterPro" id="IPR013216">
    <property type="entry name" value="Methyltransf_11"/>
</dbReference>
<keyword evidence="3" id="KW-0808">Transferase</keyword>
<dbReference type="GO" id="GO:0032259">
    <property type="term" value="P:methylation"/>
    <property type="evidence" value="ECO:0007669"/>
    <property type="project" value="UniProtKB-KW"/>
</dbReference>
<feature type="domain" description="Methyltransferase type 11" evidence="2">
    <location>
        <begin position="91"/>
        <end position="184"/>
    </location>
</feature>
<evidence type="ECO:0000313" key="3">
    <source>
        <dbReference type="EMBL" id="WRL65196.1"/>
    </source>
</evidence>
<keyword evidence="1" id="KW-0812">Transmembrane</keyword>
<reference evidence="3 4" key="1">
    <citation type="submission" date="2023-12" db="EMBL/GenBank/DDBJ databases">
        <title>Blastococcus brunescens sp. nov., an actonobacterium isolated from sandstone collected in sahara desert.</title>
        <authorList>
            <person name="Gtari M."/>
            <person name="Ghodhbane F."/>
        </authorList>
    </citation>
    <scope>NUCLEOTIDE SEQUENCE [LARGE SCALE GENOMIC DNA]</scope>
    <source>
        <strain evidence="3 4">BMG 8361</strain>
    </source>
</reference>
<keyword evidence="1" id="KW-1133">Transmembrane helix</keyword>
<dbReference type="Gene3D" id="3.40.50.150">
    <property type="entry name" value="Vaccinia Virus protein VP39"/>
    <property type="match status" value="1"/>
</dbReference>
<dbReference type="PANTHER" id="PTHR45036:SF1">
    <property type="entry name" value="METHYLTRANSFERASE LIKE 7A"/>
    <property type="match status" value="1"/>
</dbReference>
<dbReference type="CDD" id="cd02440">
    <property type="entry name" value="AdoMet_MTases"/>
    <property type="match status" value="1"/>
</dbReference>
<dbReference type="RefSeq" id="WP_324276520.1">
    <property type="nucleotide sequence ID" value="NZ_CP141261.1"/>
</dbReference>
<dbReference type="Proteomes" id="UP001324287">
    <property type="component" value="Chromosome"/>
</dbReference>